<gene>
    <name evidence="2" type="ORF">HMPREF9194_02185</name>
</gene>
<feature type="signal peptide" evidence="1">
    <location>
        <begin position="1"/>
        <end position="22"/>
    </location>
</feature>
<sequence length="354" mass="38708">MMKKGFTAVACALFCFAAWAQAPETVGTDYTRPPVHYSDGVKSFVNSDVFFKLLSVDKETGLNYVEFALNGANFMKYKSPFQILEEGSYDISYRGYDNSGNLEVPKTLSVIVDNTPPRTGIETTEPLYSDGSKTYCSANTKWYVSASDVLGGAGVAAAYIGTDLNKLVRFGKGKEAEDAYFSLDGEGPVFLYYTAMDNVGNLSPFGLASVTVDMTAPVVRLENSNRLINKDDVYMVFPNEKLVDDEGRVIVSANESVAFAADDELSGVDAIYIKINDGEYTKYVEPIRFNQNDVYTIEVKAIDNVGNVSVPVTYTCYVDKINPVSGIELVDKAENELPTITPETATMTFSANAE</sequence>
<dbReference type="Proteomes" id="UP000014541">
    <property type="component" value="Unassembled WGS sequence"/>
</dbReference>
<proteinExistence type="predicted"/>
<evidence type="ECO:0008006" key="4">
    <source>
        <dbReference type="Google" id="ProtNLM"/>
    </source>
</evidence>
<dbReference type="RefSeq" id="WP_016526439.1">
    <property type="nucleotide sequence ID" value="NZ_KE332518.1"/>
</dbReference>
<organism evidence="2 3">
    <name type="scientific">Treponema maltophilum ATCC 51939</name>
    <dbReference type="NCBI Taxonomy" id="1125699"/>
    <lineage>
        <taxon>Bacteria</taxon>
        <taxon>Pseudomonadati</taxon>
        <taxon>Spirochaetota</taxon>
        <taxon>Spirochaetia</taxon>
        <taxon>Spirochaetales</taxon>
        <taxon>Treponemataceae</taxon>
        <taxon>Treponema</taxon>
    </lineage>
</organism>
<accession>S3K2V0</accession>
<evidence type="ECO:0000313" key="3">
    <source>
        <dbReference type="Proteomes" id="UP000014541"/>
    </source>
</evidence>
<evidence type="ECO:0000256" key="1">
    <source>
        <dbReference type="SAM" id="SignalP"/>
    </source>
</evidence>
<dbReference type="InterPro" id="IPR058094">
    <property type="entry name" value="Ig-like_OmpL47-like"/>
</dbReference>
<keyword evidence="3" id="KW-1185">Reference proteome</keyword>
<dbReference type="EMBL" id="ATFF01000006">
    <property type="protein sequence ID" value="EPF31830.1"/>
    <property type="molecule type" value="Genomic_DNA"/>
</dbReference>
<dbReference type="STRING" id="1125699.HMPREF9194_02185"/>
<dbReference type="HOGENOM" id="CLU_068891_0_0_12"/>
<dbReference type="OrthoDB" id="355841at2"/>
<dbReference type="eggNOG" id="COG3210">
    <property type="taxonomic scope" value="Bacteria"/>
</dbReference>
<evidence type="ECO:0000313" key="2">
    <source>
        <dbReference type="EMBL" id="EPF31830.1"/>
    </source>
</evidence>
<dbReference type="NCBIfam" id="NF047446">
    <property type="entry name" value="barrel_OmpL47"/>
    <property type="match status" value="2"/>
</dbReference>
<feature type="chain" id="PRO_5004522782" description="Ig-like domain-containing protein" evidence="1">
    <location>
        <begin position="23"/>
        <end position="354"/>
    </location>
</feature>
<name>S3K2V0_TREMA</name>
<protein>
    <recommendedName>
        <fullName evidence="4">Ig-like domain-containing protein</fullName>
    </recommendedName>
</protein>
<comment type="caution">
    <text evidence="2">The sequence shown here is derived from an EMBL/GenBank/DDBJ whole genome shotgun (WGS) entry which is preliminary data.</text>
</comment>
<dbReference type="AlphaFoldDB" id="S3K2V0"/>
<reference evidence="2 3" key="1">
    <citation type="submission" date="2013-04" db="EMBL/GenBank/DDBJ databases">
        <title>The Genome Sequence of Treponema maltophilum ATCC 51939.</title>
        <authorList>
            <consortium name="The Broad Institute Genomics Platform"/>
            <person name="Earl A."/>
            <person name="Ward D."/>
            <person name="Feldgarden M."/>
            <person name="Gevers D."/>
            <person name="Leonetti C."/>
            <person name="Blanton J.M."/>
            <person name="Dewhirst F.E."/>
            <person name="Izard J."/>
            <person name="Walker B."/>
            <person name="Young S."/>
            <person name="Zeng Q."/>
            <person name="Gargeya S."/>
            <person name="Fitzgerald M."/>
            <person name="Haas B."/>
            <person name="Abouelleil A."/>
            <person name="Allen A.W."/>
            <person name="Alvarado L."/>
            <person name="Arachchi H.M."/>
            <person name="Berlin A.M."/>
            <person name="Chapman S.B."/>
            <person name="Gainer-Dewar J."/>
            <person name="Goldberg J."/>
            <person name="Griggs A."/>
            <person name="Gujja S."/>
            <person name="Hansen M."/>
            <person name="Howarth C."/>
            <person name="Imamovic A."/>
            <person name="Ireland A."/>
            <person name="Larimer J."/>
            <person name="McCowan C."/>
            <person name="Murphy C."/>
            <person name="Pearson M."/>
            <person name="Poon T.W."/>
            <person name="Priest M."/>
            <person name="Roberts A."/>
            <person name="Saif S."/>
            <person name="Shea T."/>
            <person name="Sisk P."/>
            <person name="Sykes S."/>
            <person name="Wortman J."/>
            <person name="Nusbaum C."/>
            <person name="Birren B."/>
        </authorList>
    </citation>
    <scope>NUCLEOTIDE SEQUENCE [LARGE SCALE GENOMIC DNA]</scope>
    <source>
        <strain evidence="2 3">ATCC 51939</strain>
    </source>
</reference>
<keyword evidence="1" id="KW-0732">Signal</keyword>
<dbReference type="PATRIC" id="fig|1125699.3.peg.2205"/>